<dbReference type="RefSeq" id="WP_145077320.1">
    <property type="nucleotide sequence ID" value="NZ_CP036425.1"/>
</dbReference>
<dbReference type="EMBL" id="CP036425">
    <property type="protein sequence ID" value="QDU33900.1"/>
    <property type="molecule type" value="Genomic_DNA"/>
</dbReference>
<reference evidence="6 7" key="1">
    <citation type="submission" date="2019-02" db="EMBL/GenBank/DDBJ databases">
        <title>Deep-cultivation of Planctomycetes and their phenomic and genomic characterization uncovers novel biology.</title>
        <authorList>
            <person name="Wiegand S."/>
            <person name="Jogler M."/>
            <person name="Boedeker C."/>
            <person name="Pinto D."/>
            <person name="Vollmers J."/>
            <person name="Rivas-Marin E."/>
            <person name="Kohn T."/>
            <person name="Peeters S.H."/>
            <person name="Heuer A."/>
            <person name="Rast P."/>
            <person name="Oberbeckmann S."/>
            <person name="Bunk B."/>
            <person name="Jeske O."/>
            <person name="Meyerdierks A."/>
            <person name="Storesund J.E."/>
            <person name="Kallscheuer N."/>
            <person name="Luecker S."/>
            <person name="Lage O.M."/>
            <person name="Pohl T."/>
            <person name="Merkel B.J."/>
            <person name="Hornburger P."/>
            <person name="Mueller R.-W."/>
            <person name="Bruemmer F."/>
            <person name="Labrenz M."/>
            <person name="Spormann A.M."/>
            <person name="Op den Camp H."/>
            <person name="Overmann J."/>
            <person name="Amann R."/>
            <person name="Jetten M.S.M."/>
            <person name="Mascher T."/>
            <person name="Medema M.H."/>
            <person name="Devos D.P."/>
            <person name="Kaster A.-K."/>
            <person name="Ovreas L."/>
            <person name="Rohde M."/>
            <person name="Galperin M.Y."/>
            <person name="Jogler C."/>
        </authorList>
    </citation>
    <scope>NUCLEOTIDE SEQUENCE [LARGE SCALE GENOMIC DNA]</scope>
    <source>
        <strain evidence="6 7">KS4</strain>
    </source>
</reference>
<dbReference type="InterPro" id="IPR018356">
    <property type="entry name" value="Tscrpt_reg_HTH_DeoR_CS"/>
</dbReference>
<dbReference type="Proteomes" id="UP000317369">
    <property type="component" value="Chromosome"/>
</dbReference>
<keyword evidence="4" id="KW-0804">Transcription</keyword>
<protein>
    <submittedName>
        <fullName evidence="6">HTH-type transcriptional repressor GlcR</fullName>
    </submittedName>
</protein>
<dbReference type="InterPro" id="IPR050313">
    <property type="entry name" value="Carb_Metab_HTH_regulators"/>
</dbReference>
<dbReference type="InterPro" id="IPR014036">
    <property type="entry name" value="DeoR-like_C"/>
</dbReference>
<dbReference type="AlphaFoldDB" id="A0A517YUJ7"/>
<dbReference type="GO" id="GO:0003677">
    <property type="term" value="F:DNA binding"/>
    <property type="evidence" value="ECO:0007669"/>
    <property type="project" value="UniProtKB-KW"/>
</dbReference>
<proteinExistence type="predicted"/>
<dbReference type="SUPFAM" id="SSF100950">
    <property type="entry name" value="NagB/RpiA/CoA transferase-like"/>
    <property type="match status" value="1"/>
</dbReference>
<dbReference type="Gene3D" id="1.10.10.10">
    <property type="entry name" value="Winged helix-like DNA-binding domain superfamily/Winged helix DNA-binding domain"/>
    <property type="match status" value="1"/>
</dbReference>
<dbReference type="PROSITE" id="PS51000">
    <property type="entry name" value="HTH_DEOR_2"/>
    <property type="match status" value="1"/>
</dbReference>
<evidence type="ECO:0000256" key="3">
    <source>
        <dbReference type="ARBA" id="ARBA00023125"/>
    </source>
</evidence>
<organism evidence="6 7">
    <name type="scientific">Poriferisphaera corsica</name>
    <dbReference type="NCBI Taxonomy" id="2528020"/>
    <lineage>
        <taxon>Bacteria</taxon>
        <taxon>Pseudomonadati</taxon>
        <taxon>Planctomycetota</taxon>
        <taxon>Phycisphaerae</taxon>
        <taxon>Phycisphaerales</taxon>
        <taxon>Phycisphaeraceae</taxon>
        <taxon>Poriferisphaera</taxon>
    </lineage>
</organism>
<accession>A0A517YUJ7</accession>
<keyword evidence="3" id="KW-0238">DNA-binding</keyword>
<dbReference type="PRINTS" id="PR00037">
    <property type="entry name" value="HTHLACR"/>
</dbReference>
<evidence type="ECO:0000313" key="7">
    <source>
        <dbReference type="Proteomes" id="UP000317369"/>
    </source>
</evidence>
<dbReference type="PROSITE" id="PS00894">
    <property type="entry name" value="HTH_DEOR_1"/>
    <property type="match status" value="1"/>
</dbReference>
<dbReference type="InterPro" id="IPR036390">
    <property type="entry name" value="WH_DNA-bd_sf"/>
</dbReference>
<dbReference type="InterPro" id="IPR001034">
    <property type="entry name" value="DeoR_HTH"/>
</dbReference>
<dbReference type="PANTHER" id="PTHR30363:SF4">
    <property type="entry name" value="GLYCEROL-3-PHOSPHATE REGULON REPRESSOR"/>
    <property type="match status" value="1"/>
</dbReference>
<dbReference type="Pfam" id="PF00455">
    <property type="entry name" value="DeoRC"/>
    <property type="match status" value="1"/>
</dbReference>
<gene>
    <name evidence="6" type="primary">glcR</name>
    <name evidence="6" type="ORF">KS4_19600</name>
</gene>
<dbReference type="PANTHER" id="PTHR30363">
    <property type="entry name" value="HTH-TYPE TRANSCRIPTIONAL REGULATOR SRLR-RELATED"/>
    <property type="match status" value="1"/>
</dbReference>
<dbReference type="SMART" id="SM01134">
    <property type="entry name" value="DeoRC"/>
    <property type="match status" value="1"/>
</dbReference>
<dbReference type="Gene3D" id="3.40.50.1360">
    <property type="match status" value="1"/>
</dbReference>
<evidence type="ECO:0000259" key="5">
    <source>
        <dbReference type="PROSITE" id="PS51000"/>
    </source>
</evidence>
<keyword evidence="2" id="KW-0805">Transcription regulation</keyword>
<sequence>MLIVERQQKLLDLLRRNKTMQLDDLAAQLDVSSSTVRRDLESLEKEGHLQRTRAGAIYTGIDAQNDTQPTYALASRMTESVTAKKAIARTAAQLISPGMTVLLDGGSTVIYTAQEIAVRPLQIVTNSLSIANQFKDDDQIELVSIGGVLYPRTEVTLGPIATNALKQLHADILFFSLAGLYDNALFNINMSMAEVEQQMMQQATQKIGLMDSSKFGRKSLAKVCDIDQLDLIITDPGISNDWKNKLGKKLLIAK</sequence>
<dbReference type="InterPro" id="IPR037171">
    <property type="entry name" value="NagB/RpiA_transferase-like"/>
</dbReference>
<dbReference type="SUPFAM" id="SSF46785">
    <property type="entry name" value="Winged helix' DNA-binding domain"/>
    <property type="match status" value="1"/>
</dbReference>
<dbReference type="Pfam" id="PF08220">
    <property type="entry name" value="HTH_DeoR"/>
    <property type="match status" value="1"/>
</dbReference>
<name>A0A517YUJ7_9BACT</name>
<evidence type="ECO:0000256" key="2">
    <source>
        <dbReference type="ARBA" id="ARBA00023015"/>
    </source>
</evidence>
<dbReference type="GO" id="GO:0003700">
    <property type="term" value="F:DNA-binding transcription factor activity"/>
    <property type="evidence" value="ECO:0007669"/>
    <property type="project" value="InterPro"/>
</dbReference>
<evidence type="ECO:0000256" key="4">
    <source>
        <dbReference type="ARBA" id="ARBA00023163"/>
    </source>
</evidence>
<evidence type="ECO:0000313" key="6">
    <source>
        <dbReference type="EMBL" id="QDU33900.1"/>
    </source>
</evidence>
<keyword evidence="1" id="KW-0678">Repressor</keyword>
<dbReference type="SMART" id="SM00420">
    <property type="entry name" value="HTH_DEOR"/>
    <property type="match status" value="1"/>
</dbReference>
<dbReference type="InterPro" id="IPR036388">
    <property type="entry name" value="WH-like_DNA-bd_sf"/>
</dbReference>
<evidence type="ECO:0000256" key="1">
    <source>
        <dbReference type="ARBA" id="ARBA00022491"/>
    </source>
</evidence>
<dbReference type="OrthoDB" id="9797223at2"/>
<dbReference type="KEGG" id="pcor:KS4_19600"/>
<feature type="domain" description="HTH deoR-type" evidence="5">
    <location>
        <begin position="3"/>
        <end position="58"/>
    </location>
</feature>
<keyword evidence="7" id="KW-1185">Reference proteome</keyword>